<keyword evidence="1" id="KW-0812">Transmembrane</keyword>
<keyword evidence="1" id="KW-0472">Membrane</keyword>
<dbReference type="AlphaFoldDB" id="A0A813I440"/>
<evidence type="ECO:0000313" key="6">
    <source>
        <dbReference type="Proteomes" id="UP000654075"/>
    </source>
</evidence>
<gene>
    <name evidence="2" type="ORF">PGLA1383_LOCUS2529</name>
    <name evidence="4" type="ORF">PGLA2088_LOCUS30355</name>
    <name evidence="3" type="ORF">PGLA2088_LOCUS3057</name>
</gene>
<reference evidence="3" key="1">
    <citation type="submission" date="2021-02" db="EMBL/GenBank/DDBJ databases">
        <authorList>
            <person name="Dougan E. K."/>
            <person name="Rhodes N."/>
            <person name="Thang M."/>
            <person name="Chan C."/>
        </authorList>
    </citation>
    <scope>NUCLEOTIDE SEQUENCE</scope>
</reference>
<dbReference type="EMBL" id="CAJNNW010028769">
    <property type="protein sequence ID" value="CAE8697553.1"/>
    <property type="molecule type" value="Genomic_DNA"/>
</dbReference>
<keyword evidence="1" id="KW-1133">Transmembrane helix</keyword>
<dbReference type="Proteomes" id="UP000626109">
    <property type="component" value="Unassembled WGS sequence"/>
</dbReference>
<proteinExistence type="predicted"/>
<comment type="caution">
    <text evidence="3">The sequence shown here is derived from an EMBL/GenBank/DDBJ whole genome shotgun (WGS) entry which is preliminary data.</text>
</comment>
<evidence type="ECO:0000313" key="4">
    <source>
        <dbReference type="EMBL" id="CAE8697553.1"/>
    </source>
</evidence>
<accession>A0A813I440</accession>
<dbReference type="EMBL" id="CAJNNW010002581">
    <property type="protein sequence ID" value="CAE8644442.1"/>
    <property type="molecule type" value="Genomic_DNA"/>
</dbReference>
<evidence type="ECO:0000313" key="5">
    <source>
        <dbReference type="Proteomes" id="UP000626109"/>
    </source>
</evidence>
<feature type="transmembrane region" description="Helical" evidence="1">
    <location>
        <begin position="31"/>
        <end position="52"/>
    </location>
</feature>
<evidence type="ECO:0000313" key="2">
    <source>
        <dbReference type="EMBL" id="CAE8583578.1"/>
    </source>
</evidence>
<name>A0A813I440_POLGL</name>
<sequence>MTWVPGIGKALLVVDINARILTVFGATGNPIGALSFCWILFVLSTYILSTLLMARSIPSYCAIVVASLIGIAANTSQGKVQVAAAISAAASVLCIVYTRRGSKLA</sequence>
<organism evidence="3 5">
    <name type="scientific">Polarella glacialis</name>
    <name type="common">Dinoflagellate</name>
    <dbReference type="NCBI Taxonomy" id="89957"/>
    <lineage>
        <taxon>Eukaryota</taxon>
        <taxon>Sar</taxon>
        <taxon>Alveolata</taxon>
        <taxon>Dinophyceae</taxon>
        <taxon>Suessiales</taxon>
        <taxon>Suessiaceae</taxon>
        <taxon>Polarella</taxon>
    </lineage>
</organism>
<keyword evidence="6" id="KW-1185">Reference proteome</keyword>
<feature type="transmembrane region" description="Helical" evidence="1">
    <location>
        <begin position="80"/>
        <end position="98"/>
    </location>
</feature>
<dbReference type="EMBL" id="CAJNNV010000792">
    <property type="protein sequence ID" value="CAE8583578.1"/>
    <property type="molecule type" value="Genomic_DNA"/>
</dbReference>
<evidence type="ECO:0000256" key="1">
    <source>
        <dbReference type="SAM" id="Phobius"/>
    </source>
</evidence>
<feature type="transmembrane region" description="Helical" evidence="1">
    <location>
        <begin position="57"/>
        <end position="74"/>
    </location>
</feature>
<protein>
    <submittedName>
        <fullName evidence="3">Uncharacterized protein</fullName>
    </submittedName>
</protein>
<evidence type="ECO:0000313" key="3">
    <source>
        <dbReference type="EMBL" id="CAE8644442.1"/>
    </source>
</evidence>
<dbReference type="Proteomes" id="UP000654075">
    <property type="component" value="Unassembled WGS sequence"/>
</dbReference>
<dbReference type="OrthoDB" id="427445at2759"/>